<evidence type="ECO:0000313" key="3">
    <source>
        <dbReference type="Proteomes" id="UP000683360"/>
    </source>
</evidence>
<accession>A0A8S3QCL5</accession>
<sequence length="261" mass="28973">MTQSESLVLKPMPKPRDDIPKEYFVNGLPYSKGFGSTGKQSEILAQEEEVEGSCNPGFGSSGKQSEILAPEEEVEGSYNPGVDYSNGRVSLDAQQNPIQVTEHSAGNLSPNTEHDEEVADGSLSVIDEQDQNEVSKNHDRLKPEIFYGPYRKSAAKPFISVIVIALCMICVLPGTTASKGYNQDAKKLQAHGKPQPSQQNAYETGRKIEDYRKQTEESRKRREVEDALLNKKGELQQEVRTERQMVASTAPPRDISRDKCK</sequence>
<evidence type="ECO:0000313" key="2">
    <source>
        <dbReference type="EMBL" id="CAG2194565.1"/>
    </source>
</evidence>
<feature type="region of interest" description="Disordered" evidence="1">
    <location>
        <begin position="33"/>
        <end position="67"/>
    </location>
</feature>
<gene>
    <name evidence="2" type="ORF">MEDL_9556</name>
</gene>
<dbReference type="AlphaFoldDB" id="A0A8S3QCL5"/>
<dbReference type="Proteomes" id="UP000683360">
    <property type="component" value="Unassembled WGS sequence"/>
</dbReference>
<organism evidence="2 3">
    <name type="scientific">Mytilus edulis</name>
    <name type="common">Blue mussel</name>
    <dbReference type="NCBI Taxonomy" id="6550"/>
    <lineage>
        <taxon>Eukaryota</taxon>
        <taxon>Metazoa</taxon>
        <taxon>Spiralia</taxon>
        <taxon>Lophotrochozoa</taxon>
        <taxon>Mollusca</taxon>
        <taxon>Bivalvia</taxon>
        <taxon>Autobranchia</taxon>
        <taxon>Pteriomorphia</taxon>
        <taxon>Mytilida</taxon>
        <taxon>Mytiloidea</taxon>
        <taxon>Mytilidae</taxon>
        <taxon>Mytilinae</taxon>
        <taxon>Mytilus</taxon>
    </lineage>
</organism>
<feature type="region of interest" description="Disordered" evidence="1">
    <location>
        <begin position="96"/>
        <end position="137"/>
    </location>
</feature>
<proteinExistence type="predicted"/>
<feature type="region of interest" description="Disordered" evidence="1">
    <location>
        <begin position="1"/>
        <end position="20"/>
    </location>
</feature>
<comment type="caution">
    <text evidence="2">The sequence shown here is derived from an EMBL/GenBank/DDBJ whole genome shotgun (WGS) entry which is preliminary data.</text>
</comment>
<feature type="region of interest" description="Disordered" evidence="1">
    <location>
        <begin position="187"/>
        <end position="261"/>
    </location>
</feature>
<feature type="compositionally biased region" description="Polar residues" evidence="1">
    <location>
        <begin position="96"/>
        <end position="111"/>
    </location>
</feature>
<keyword evidence="3" id="KW-1185">Reference proteome</keyword>
<feature type="compositionally biased region" description="Basic and acidic residues" evidence="1">
    <location>
        <begin position="204"/>
        <end position="243"/>
    </location>
</feature>
<reference evidence="2" key="1">
    <citation type="submission" date="2021-03" db="EMBL/GenBank/DDBJ databases">
        <authorList>
            <person name="Bekaert M."/>
        </authorList>
    </citation>
    <scope>NUCLEOTIDE SEQUENCE</scope>
</reference>
<dbReference type="EMBL" id="CAJPWZ010000484">
    <property type="protein sequence ID" value="CAG2194565.1"/>
    <property type="molecule type" value="Genomic_DNA"/>
</dbReference>
<evidence type="ECO:0000256" key="1">
    <source>
        <dbReference type="SAM" id="MobiDB-lite"/>
    </source>
</evidence>
<name>A0A8S3QCL5_MYTED</name>
<protein>
    <submittedName>
        <fullName evidence="2">Uncharacterized protein</fullName>
    </submittedName>
</protein>